<dbReference type="InterPro" id="IPR017853">
    <property type="entry name" value="GH"/>
</dbReference>
<feature type="signal peptide" evidence="8">
    <location>
        <begin position="1"/>
        <end position="21"/>
    </location>
</feature>
<keyword evidence="4" id="KW-1015">Disulfide bond</keyword>
<dbReference type="SUPFAM" id="SSF51445">
    <property type="entry name" value="(Trans)glycosidases"/>
    <property type="match status" value="1"/>
</dbReference>
<protein>
    <submittedName>
        <fullName evidence="12">Acidic mammalian chitinase</fullName>
    </submittedName>
</protein>
<dbReference type="GO" id="GO:0008061">
    <property type="term" value="F:chitin binding"/>
    <property type="evidence" value="ECO:0007669"/>
    <property type="project" value="UniProtKB-KW"/>
</dbReference>
<keyword evidence="11" id="KW-1185">Reference proteome</keyword>
<comment type="similarity">
    <text evidence="1">Belongs to the glycosyl hydrolase 18 family. Chitinase class II subfamily.</text>
</comment>
<dbReference type="GeneID" id="100905353"/>
<feature type="domain" description="GH18" evidence="10">
    <location>
        <begin position="26"/>
        <end position="391"/>
    </location>
</feature>
<sequence>MYLHVFPVAVSFIALASTAVAAGAQRPLICYWESWSRYRVAPYTGSVENIPIHLCTHLIYAFAGLDENTWKVKSLEPYWDLDLGGFNQLVALKQKNPKLKVSFAVGGWNEGATKYSDLVSDPNRIKIFVDSVMQWITTFGFDGLDLDWEYPADAARGGKSQDKANLIVLLRALRQALGEKLLTIATCIPVEKIAAGYDVPQMVKYVDFIHVMAYDLRGSWDNVIGNHVSLYPSANDRGLYSKLTVEQGMQNWLDAGAPREKLIMGLAFYGRSFKLADPSNKLQGALSGGSGTSGPVSQQDGTLFYFEICKKLREGWTRVFDDDTKTPRAFSGDQWVGYDDTEGIRHKIELLDRKKYAGVMIWAIDLDDASNSCGKGNYPLATATFEALRGENSEENEIDVGTRSSSGPTGWSTVSESDQKRTTESDQRRTTETNTRREVVTESGPIVDCSSGEGFLPHPTHCSMFIRCVSRKPVEMTCPTGLIFDASVSVCNWPVDVDPKLPKGCPDANP</sequence>
<accession>A0AAJ6QXW7</accession>
<dbReference type="PANTHER" id="PTHR11177:SF317">
    <property type="entry name" value="CHITINASE 12-RELATED"/>
    <property type="match status" value="1"/>
</dbReference>
<dbReference type="InterPro" id="IPR001579">
    <property type="entry name" value="Glyco_hydro_18_chit_AS"/>
</dbReference>
<evidence type="ECO:0000259" key="10">
    <source>
        <dbReference type="PROSITE" id="PS51910"/>
    </source>
</evidence>
<dbReference type="GO" id="GO:0005576">
    <property type="term" value="C:extracellular region"/>
    <property type="evidence" value="ECO:0007669"/>
    <property type="project" value="InterPro"/>
</dbReference>
<dbReference type="PROSITE" id="PS51910">
    <property type="entry name" value="GH18_2"/>
    <property type="match status" value="1"/>
</dbReference>
<dbReference type="SUPFAM" id="SSF57625">
    <property type="entry name" value="Invertebrate chitin-binding proteins"/>
    <property type="match status" value="1"/>
</dbReference>
<gene>
    <name evidence="12" type="primary">LOC100905353</name>
</gene>
<feature type="compositionally biased region" description="Basic and acidic residues" evidence="7">
    <location>
        <begin position="417"/>
        <end position="437"/>
    </location>
</feature>
<organism evidence="11 12">
    <name type="scientific">Galendromus occidentalis</name>
    <name type="common">western predatory mite</name>
    <dbReference type="NCBI Taxonomy" id="34638"/>
    <lineage>
        <taxon>Eukaryota</taxon>
        <taxon>Metazoa</taxon>
        <taxon>Ecdysozoa</taxon>
        <taxon>Arthropoda</taxon>
        <taxon>Chelicerata</taxon>
        <taxon>Arachnida</taxon>
        <taxon>Acari</taxon>
        <taxon>Parasitiformes</taxon>
        <taxon>Mesostigmata</taxon>
        <taxon>Gamasina</taxon>
        <taxon>Phytoseioidea</taxon>
        <taxon>Phytoseiidae</taxon>
        <taxon>Typhlodrominae</taxon>
        <taxon>Galendromus</taxon>
    </lineage>
</organism>
<dbReference type="SMART" id="SM00494">
    <property type="entry name" value="ChtBD2"/>
    <property type="match status" value="1"/>
</dbReference>
<dbReference type="AlphaFoldDB" id="A0AAJ6QXW7"/>
<dbReference type="Pfam" id="PF00704">
    <property type="entry name" value="Glyco_hydro_18"/>
    <property type="match status" value="1"/>
</dbReference>
<dbReference type="InterPro" id="IPR036508">
    <property type="entry name" value="Chitin-bd_dom_sf"/>
</dbReference>
<evidence type="ECO:0000256" key="2">
    <source>
        <dbReference type="ARBA" id="ARBA00022669"/>
    </source>
</evidence>
<reference evidence="12" key="1">
    <citation type="submission" date="2025-08" db="UniProtKB">
        <authorList>
            <consortium name="RefSeq"/>
        </authorList>
    </citation>
    <scope>IDENTIFICATION</scope>
</reference>
<evidence type="ECO:0000256" key="4">
    <source>
        <dbReference type="ARBA" id="ARBA00023157"/>
    </source>
</evidence>
<feature type="compositionally biased region" description="Polar residues" evidence="7">
    <location>
        <begin position="402"/>
        <end position="416"/>
    </location>
</feature>
<evidence type="ECO:0000256" key="8">
    <source>
        <dbReference type="SAM" id="SignalP"/>
    </source>
</evidence>
<dbReference type="Gene3D" id="3.10.50.10">
    <property type="match status" value="1"/>
</dbReference>
<dbReference type="InterPro" id="IPR002557">
    <property type="entry name" value="Chitin-bd_dom"/>
</dbReference>
<evidence type="ECO:0000256" key="1">
    <source>
        <dbReference type="ARBA" id="ARBA00009121"/>
    </source>
</evidence>
<dbReference type="PROSITE" id="PS50940">
    <property type="entry name" value="CHIT_BIND_II"/>
    <property type="match status" value="1"/>
</dbReference>
<dbReference type="RefSeq" id="XP_003747412.1">
    <property type="nucleotide sequence ID" value="XM_003747364.1"/>
</dbReference>
<evidence type="ECO:0000313" key="12">
    <source>
        <dbReference type="RefSeq" id="XP_003747412.1"/>
    </source>
</evidence>
<dbReference type="SUPFAM" id="SSF54556">
    <property type="entry name" value="Chitinase insertion domain"/>
    <property type="match status" value="1"/>
</dbReference>
<dbReference type="InterPro" id="IPR029070">
    <property type="entry name" value="Chitinase_insertion_sf"/>
</dbReference>
<keyword evidence="3 6" id="KW-0378">Hydrolase</keyword>
<feature type="chain" id="PRO_5042591514" evidence="8">
    <location>
        <begin position="22"/>
        <end position="510"/>
    </location>
</feature>
<dbReference type="Gene3D" id="3.20.20.80">
    <property type="entry name" value="Glycosidases"/>
    <property type="match status" value="1"/>
</dbReference>
<keyword evidence="2" id="KW-0147">Chitin-binding</keyword>
<evidence type="ECO:0000259" key="9">
    <source>
        <dbReference type="PROSITE" id="PS50940"/>
    </source>
</evidence>
<evidence type="ECO:0000256" key="3">
    <source>
        <dbReference type="ARBA" id="ARBA00022801"/>
    </source>
</evidence>
<dbReference type="GO" id="GO:0004568">
    <property type="term" value="F:chitinase activity"/>
    <property type="evidence" value="ECO:0007669"/>
    <property type="project" value="TreeGrafter"/>
</dbReference>
<name>A0AAJ6QXW7_9ACAR</name>
<proteinExistence type="inferred from homology"/>
<dbReference type="SMART" id="SM00636">
    <property type="entry name" value="Glyco_18"/>
    <property type="match status" value="1"/>
</dbReference>
<evidence type="ECO:0000256" key="6">
    <source>
        <dbReference type="RuleBase" id="RU000489"/>
    </source>
</evidence>
<dbReference type="Proteomes" id="UP000694867">
    <property type="component" value="Unplaced"/>
</dbReference>
<dbReference type="KEGG" id="goe:100905353"/>
<dbReference type="Pfam" id="PF01607">
    <property type="entry name" value="CBM_14"/>
    <property type="match status" value="1"/>
</dbReference>
<feature type="domain" description="Chitin-binding type-2" evidence="9">
    <location>
        <begin position="446"/>
        <end position="507"/>
    </location>
</feature>
<evidence type="ECO:0000313" key="11">
    <source>
        <dbReference type="Proteomes" id="UP000694867"/>
    </source>
</evidence>
<dbReference type="PROSITE" id="PS01095">
    <property type="entry name" value="GH18_1"/>
    <property type="match status" value="1"/>
</dbReference>
<dbReference type="InterPro" id="IPR001223">
    <property type="entry name" value="Glyco_hydro18_cat"/>
</dbReference>
<dbReference type="InterPro" id="IPR050314">
    <property type="entry name" value="Glycosyl_Hydrlase_18"/>
</dbReference>
<keyword evidence="5 6" id="KW-0326">Glycosidase</keyword>
<evidence type="ECO:0000256" key="5">
    <source>
        <dbReference type="ARBA" id="ARBA00023295"/>
    </source>
</evidence>
<dbReference type="InterPro" id="IPR011583">
    <property type="entry name" value="Chitinase_II/V-like_cat"/>
</dbReference>
<evidence type="ECO:0000256" key="7">
    <source>
        <dbReference type="SAM" id="MobiDB-lite"/>
    </source>
</evidence>
<dbReference type="PANTHER" id="PTHR11177">
    <property type="entry name" value="CHITINASE"/>
    <property type="match status" value="1"/>
</dbReference>
<keyword evidence="8" id="KW-0732">Signal</keyword>
<dbReference type="GO" id="GO:0006032">
    <property type="term" value="P:chitin catabolic process"/>
    <property type="evidence" value="ECO:0007669"/>
    <property type="project" value="TreeGrafter"/>
</dbReference>
<dbReference type="GO" id="GO:0005975">
    <property type="term" value="P:carbohydrate metabolic process"/>
    <property type="evidence" value="ECO:0007669"/>
    <property type="project" value="InterPro"/>
</dbReference>
<dbReference type="FunFam" id="3.10.50.10:FF:000001">
    <property type="entry name" value="Chitinase 3-like 1"/>
    <property type="match status" value="1"/>
</dbReference>
<feature type="region of interest" description="Disordered" evidence="7">
    <location>
        <begin position="392"/>
        <end position="437"/>
    </location>
</feature>
<dbReference type="Gene3D" id="2.170.140.10">
    <property type="entry name" value="Chitin binding domain"/>
    <property type="match status" value="1"/>
</dbReference>